<dbReference type="GO" id="GO:0010494">
    <property type="term" value="C:cytoplasmic stress granule"/>
    <property type="evidence" value="ECO:0007669"/>
    <property type="project" value="UniProtKB-SubCell"/>
</dbReference>
<name>A0AAV1J662_9NEOP</name>
<protein>
    <submittedName>
        <fullName evidence="8">Uncharacterized protein</fullName>
    </submittedName>
</protein>
<comment type="subcellular location">
    <subcellularLocation>
        <location evidence="2">Cytoplasm</location>
        <location evidence="2">Stress granule</location>
    </subcellularLocation>
    <subcellularLocation>
        <location evidence="1">Nucleus</location>
    </subcellularLocation>
</comment>
<feature type="region of interest" description="Disordered" evidence="7">
    <location>
        <begin position="1"/>
        <end position="50"/>
    </location>
</feature>
<reference evidence="8 9" key="1">
    <citation type="submission" date="2023-11" db="EMBL/GenBank/DDBJ databases">
        <authorList>
            <person name="Okamura Y."/>
        </authorList>
    </citation>
    <scope>NUCLEOTIDE SEQUENCE [LARGE SCALE GENOMIC DNA]</scope>
</reference>
<dbReference type="Pfam" id="PF14799">
    <property type="entry name" value="FAM195"/>
    <property type="match status" value="1"/>
</dbReference>
<feature type="region of interest" description="Disordered" evidence="7">
    <location>
        <begin position="86"/>
        <end position="112"/>
    </location>
</feature>
<comment type="caution">
    <text evidence="8">The sequence shown here is derived from an EMBL/GenBank/DDBJ whole genome shotgun (WGS) entry which is preliminary data.</text>
</comment>
<accession>A0AAV1J662</accession>
<evidence type="ECO:0000256" key="6">
    <source>
        <dbReference type="SAM" id="Coils"/>
    </source>
</evidence>
<organism evidence="8 9">
    <name type="scientific">Leptosia nina</name>
    <dbReference type="NCBI Taxonomy" id="320188"/>
    <lineage>
        <taxon>Eukaryota</taxon>
        <taxon>Metazoa</taxon>
        <taxon>Ecdysozoa</taxon>
        <taxon>Arthropoda</taxon>
        <taxon>Hexapoda</taxon>
        <taxon>Insecta</taxon>
        <taxon>Pterygota</taxon>
        <taxon>Neoptera</taxon>
        <taxon>Endopterygota</taxon>
        <taxon>Lepidoptera</taxon>
        <taxon>Glossata</taxon>
        <taxon>Ditrysia</taxon>
        <taxon>Papilionoidea</taxon>
        <taxon>Pieridae</taxon>
        <taxon>Pierinae</taxon>
        <taxon>Leptosia</taxon>
    </lineage>
</organism>
<dbReference type="Proteomes" id="UP001497472">
    <property type="component" value="Unassembled WGS sequence"/>
</dbReference>
<feature type="compositionally biased region" description="Low complexity" evidence="7">
    <location>
        <begin position="92"/>
        <end position="107"/>
    </location>
</feature>
<dbReference type="InterPro" id="IPR029428">
    <property type="entry name" value="MCRIP"/>
</dbReference>
<evidence type="ECO:0000256" key="7">
    <source>
        <dbReference type="SAM" id="MobiDB-lite"/>
    </source>
</evidence>
<dbReference type="EMBL" id="CAVLEF010000006">
    <property type="protein sequence ID" value="CAK1544969.1"/>
    <property type="molecule type" value="Genomic_DNA"/>
</dbReference>
<keyword evidence="6" id="KW-0175">Coiled coil</keyword>
<evidence type="ECO:0000256" key="4">
    <source>
        <dbReference type="ARBA" id="ARBA00022490"/>
    </source>
</evidence>
<evidence type="ECO:0000313" key="9">
    <source>
        <dbReference type="Proteomes" id="UP001497472"/>
    </source>
</evidence>
<sequence length="303" mass="35315">MYTVSKGPSKIVAKTRRGLSQNLERLDSRKDHNRKSSDSDNGEIISMPKPIFHCNGKKTVHQRIQHCILTPQHEEMIRYISETWTQTANTDSEPSTPTSTIGSGSSSPAPPSNLYYHDDEPSPVLRDFKPFDLETWWEKSQSPRGPVDLAESWSTRSIACLQYQYEELSARYESLLRAYDDRCRVVKSRKDTIARLRDRMRRNHVSLVEANKALLTVGEKYMKLREKRIIEKEWFEERIEQLKQRIEDVVRTAERARLELDDQLQSFATADQDAPLKLLLEEVKKCNLLFLENIQLKSLLEDY</sequence>
<evidence type="ECO:0000256" key="3">
    <source>
        <dbReference type="ARBA" id="ARBA00010821"/>
    </source>
</evidence>
<evidence type="ECO:0000256" key="5">
    <source>
        <dbReference type="ARBA" id="ARBA00023242"/>
    </source>
</evidence>
<evidence type="ECO:0000313" key="8">
    <source>
        <dbReference type="EMBL" id="CAK1544969.1"/>
    </source>
</evidence>
<keyword evidence="4" id="KW-0963">Cytoplasm</keyword>
<dbReference type="GO" id="GO:0005634">
    <property type="term" value="C:nucleus"/>
    <property type="evidence" value="ECO:0007669"/>
    <property type="project" value="UniProtKB-SubCell"/>
</dbReference>
<keyword evidence="9" id="KW-1185">Reference proteome</keyword>
<evidence type="ECO:0000256" key="2">
    <source>
        <dbReference type="ARBA" id="ARBA00004210"/>
    </source>
</evidence>
<comment type="similarity">
    <text evidence="3">Belongs to the MCRIP family.</text>
</comment>
<dbReference type="AlphaFoldDB" id="A0AAV1J662"/>
<evidence type="ECO:0000256" key="1">
    <source>
        <dbReference type="ARBA" id="ARBA00004123"/>
    </source>
</evidence>
<feature type="coiled-coil region" evidence="6">
    <location>
        <begin position="232"/>
        <end position="263"/>
    </location>
</feature>
<gene>
    <name evidence="8" type="ORF">LNINA_LOCUS4669</name>
</gene>
<proteinExistence type="inferred from homology"/>
<keyword evidence="5" id="KW-0539">Nucleus</keyword>
<feature type="compositionally biased region" description="Basic and acidic residues" evidence="7">
    <location>
        <begin position="24"/>
        <end position="38"/>
    </location>
</feature>